<feature type="transmembrane region" description="Helical" evidence="6">
    <location>
        <begin position="34"/>
        <end position="54"/>
    </location>
</feature>
<evidence type="ECO:0000256" key="1">
    <source>
        <dbReference type="ARBA" id="ARBA00004167"/>
    </source>
</evidence>
<evidence type="ECO:0000256" key="2">
    <source>
        <dbReference type="ARBA" id="ARBA00022692"/>
    </source>
</evidence>
<evidence type="ECO:0000313" key="8">
    <source>
        <dbReference type="EMBL" id="EGC16266.1"/>
    </source>
</evidence>
<proteinExistence type="predicted"/>
<comment type="caution">
    <text evidence="8">The sequence shown here is derived from an EMBL/GenBank/DDBJ whole genome shotgun (WGS) entry which is preliminary data.</text>
</comment>
<feature type="domain" description="Translocation and assembly module TamB C-terminal" evidence="7">
    <location>
        <begin position="963"/>
        <end position="1293"/>
    </location>
</feature>
<comment type="subcellular location">
    <subcellularLocation>
        <location evidence="1">Membrane</location>
        <topology evidence="1">Single-pass membrane protein</topology>
    </subcellularLocation>
</comment>
<evidence type="ECO:0000313" key="9">
    <source>
        <dbReference type="Proteomes" id="UP000004088"/>
    </source>
</evidence>
<sequence length="1294" mass="139450">MTDSASTLPLPENESQKQPAPVPPKRPRYRWLKYTLFGSLTLVTGLGAGVVWLLTTTDGLRFALKQVPRFSNVQIETESLSGSVWHGFAADQVSVQTESADLKFSHVELAWQPQALWQRHLLVQKLALGDLHIATKPTPPKPKQPAPELPQSISLPVQIDVQQIEVGKITQNKTEILNRIRAAYHYDHRQHLLDVQALDNYWAATKGQASLQTQSPFALNGKLLSKGELDGIAVDNTLNASGSLQQIQLKTDLTGNGVGLHASTQIRPFAEHLGQLIEHVDIQGQNINPRAFMPNLPQADLVFNLRVHPNLDKDKDMALDGSLDLRNEKPQAANQSGIPVRTLAGTFHINDSGAIEIPDLRAQLMKDGQITLNGGIYAQKQTLNLQAKIEQLTAADAATLSTPIQGTLNGSLHAKGTFTEPNIAWQLKTERAQSTGTLKIATDTAKGQRTLLIENGEILPNQGGKLKIAGSLQLFQSQKLSATAESQGFNPAKLYPGLPEGNINGKITAGGELAKQSFQSSLHFSPSTVSGAPLSGKGDIRYENQHLSQANTDIQLGSNHIRTQGAFGKRGDTLALDIHAPNLHLFGFGLQGLLTAKGSLTSTADGFTQMEAKLAGQARQFAVGDAVKAQNIDFTVQASPDASRPLNVSLKGNGISAGGTQIQQADVQLNGTLRQHQIKAQSSLHIDKKPLTLNIAAAGGLNDAQQWHGTVSTLDVGGALQLRLQNAMKLEAGAKRVVLSAANWQALGGTLQLQQFSWDTQSGLNTKGSANQLHLAQLHNFYKPPVEHDLVIAANWDMSYSHSPRGFLQLKQLSGDVILPTARKQALNLSGFVLNTTLDGRGIQNQVQAGTRYGKLQGQYNILRSFGQGNLLTAPVSGSLQLTNENLDSLRNVMPIGQTVTGRLHANVTIGGQVNQPKLGGTLTGDNLSYRHRQIGIILDNGTLKSHLDGDRWLVDSLQFARKNGTVTLTGSATLANSTPNVDAQVVFERYPVLDQVNRQLTLSGTTKVLYGNNGFTLDGKLVTDEGRFGFQESNAPTLDDDVVVLGEAKPEAAKPMPFNLNLVFDLNNKFHFSGEGLKVTLGGQLALKSSTTSDIQAVGSVHVVRGQYKAYGQDLVVKKGIISFVGPISQPNLNIRAERRNSPVGAGVEVLGNLNEPRIRLVTNEPMSEKDKLSWLILNRASSGNSGDNAALATAASAFLAGKVADRTGLLDNFGLTSEQTRNAATGEMNPAQQVLTFGKQLTHNLSLSYEAGLQTSSQTVKLIYQLARSFQIIAKMGTNSSGVEVKYIRRFD</sequence>
<reference evidence="8 9" key="1">
    <citation type="submission" date="2011-01" db="EMBL/GenBank/DDBJ databases">
        <authorList>
            <person name="Muzny D."/>
            <person name="Qin X."/>
            <person name="Deng J."/>
            <person name="Jiang H."/>
            <person name="Liu Y."/>
            <person name="Qu J."/>
            <person name="Song X.-Z."/>
            <person name="Zhang L."/>
            <person name="Thornton R."/>
            <person name="Coyle M."/>
            <person name="Francisco L."/>
            <person name="Jackson L."/>
            <person name="Javaid M."/>
            <person name="Korchina V."/>
            <person name="Kovar C."/>
            <person name="Mata R."/>
            <person name="Mathew T."/>
            <person name="Ngo R."/>
            <person name="Nguyen L."/>
            <person name="Nguyen N."/>
            <person name="Okwuonu G."/>
            <person name="Ongeri F."/>
            <person name="Pham C."/>
            <person name="Simmons D."/>
            <person name="Wilczek-Boney K."/>
            <person name="Hale W."/>
            <person name="Jakkamsetti A."/>
            <person name="Pham P."/>
            <person name="Ruth R."/>
            <person name="San Lucas F."/>
            <person name="Warren J."/>
            <person name="Zhang J."/>
            <person name="Zhao Z."/>
            <person name="Zhou C."/>
            <person name="Zhu D."/>
            <person name="Lee S."/>
            <person name="Bess C."/>
            <person name="Blankenburg K."/>
            <person name="Forbes L."/>
            <person name="Fu Q."/>
            <person name="Gubbala S."/>
            <person name="Hirani K."/>
            <person name="Jayaseelan J.C."/>
            <person name="Lara F."/>
            <person name="Munidasa M."/>
            <person name="Palculict T."/>
            <person name="Patil S."/>
            <person name="Pu L.-L."/>
            <person name="Saada N."/>
            <person name="Tang L."/>
            <person name="Weissenberger G."/>
            <person name="Zhu Y."/>
            <person name="Hemphill L."/>
            <person name="Shang Y."/>
            <person name="Youmans B."/>
            <person name="Ayvaz T."/>
            <person name="Ross M."/>
            <person name="Santibanez J."/>
            <person name="Aqrawi P."/>
            <person name="Gross S."/>
            <person name="Joshi V."/>
            <person name="Fowler G."/>
            <person name="Nazareth L."/>
            <person name="Reid J."/>
            <person name="Worley K."/>
            <person name="Petrosino J."/>
            <person name="Highlander S."/>
            <person name="Gibbs R."/>
        </authorList>
    </citation>
    <scope>NUCLEOTIDE SEQUENCE [LARGE SCALE GENOMIC DNA]</scope>
    <source>
        <strain evidence="8 9">ATCC 33394</strain>
    </source>
</reference>
<dbReference type="Pfam" id="PF04357">
    <property type="entry name" value="TamB"/>
    <property type="match status" value="2"/>
</dbReference>
<dbReference type="GO" id="GO:0009306">
    <property type="term" value="P:protein secretion"/>
    <property type="evidence" value="ECO:0007669"/>
    <property type="project" value="InterPro"/>
</dbReference>
<dbReference type="RefSeq" id="WP_003784512.1">
    <property type="nucleotide sequence ID" value="NZ_GL870929.1"/>
</dbReference>
<dbReference type="PANTHER" id="PTHR36985">
    <property type="entry name" value="TRANSLOCATION AND ASSEMBLY MODULE SUBUNIT TAMB"/>
    <property type="match status" value="1"/>
</dbReference>
<name>F0F2F9_9NEIS</name>
<keyword evidence="2 6" id="KW-0812">Transmembrane</keyword>
<evidence type="ECO:0000256" key="4">
    <source>
        <dbReference type="ARBA" id="ARBA00023136"/>
    </source>
</evidence>
<dbReference type="STRING" id="888741.HMPREF9098_2294"/>
<feature type="domain" description="Translocation and assembly module TamB C-terminal" evidence="7">
    <location>
        <begin position="360"/>
        <end position="457"/>
    </location>
</feature>
<evidence type="ECO:0000259" key="7">
    <source>
        <dbReference type="Pfam" id="PF04357"/>
    </source>
</evidence>
<dbReference type="EMBL" id="AEWV01000043">
    <property type="protein sequence ID" value="EGC16266.1"/>
    <property type="molecule type" value="Genomic_DNA"/>
</dbReference>
<dbReference type="HOGENOM" id="CLU_002338_3_0_4"/>
<keyword evidence="9" id="KW-1185">Reference proteome</keyword>
<feature type="region of interest" description="Disordered" evidence="5">
    <location>
        <begin position="1"/>
        <end position="24"/>
    </location>
</feature>
<evidence type="ECO:0000256" key="3">
    <source>
        <dbReference type="ARBA" id="ARBA00022989"/>
    </source>
</evidence>
<organism evidence="8 9">
    <name type="scientific">Kingella denitrificans ATCC 33394</name>
    <dbReference type="NCBI Taxonomy" id="888741"/>
    <lineage>
        <taxon>Bacteria</taxon>
        <taxon>Pseudomonadati</taxon>
        <taxon>Pseudomonadota</taxon>
        <taxon>Betaproteobacteria</taxon>
        <taxon>Neisseriales</taxon>
        <taxon>Neisseriaceae</taxon>
        <taxon>Kingella</taxon>
    </lineage>
</organism>
<gene>
    <name evidence="8" type="ORF">HMPREF9098_2294</name>
</gene>
<evidence type="ECO:0000256" key="5">
    <source>
        <dbReference type="SAM" id="MobiDB-lite"/>
    </source>
</evidence>
<dbReference type="PANTHER" id="PTHR36985:SF1">
    <property type="entry name" value="TRANSLOCATION AND ASSEMBLY MODULE SUBUNIT TAMB"/>
    <property type="match status" value="1"/>
</dbReference>
<dbReference type="GO" id="GO:0005886">
    <property type="term" value="C:plasma membrane"/>
    <property type="evidence" value="ECO:0007669"/>
    <property type="project" value="InterPro"/>
</dbReference>
<keyword evidence="4 6" id="KW-0472">Membrane</keyword>
<accession>F0F2F9</accession>
<dbReference type="InterPro" id="IPR007452">
    <property type="entry name" value="TamB_C"/>
</dbReference>
<keyword evidence="3 6" id="KW-1133">Transmembrane helix</keyword>
<protein>
    <recommendedName>
        <fullName evidence="7">Translocation and assembly module TamB C-terminal domain-containing protein</fullName>
    </recommendedName>
</protein>
<evidence type="ECO:0000256" key="6">
    <source>
        <dbReference type="SAM" id="Phobius"/>
    </source>
</evidence>
<dbReference type="Proteomes" id="UP000004088">
    <property type="component" value="Unassembled WGS sequence"/>
</dbReference>